<gene>
    <name evidence="1" type="ORF">WISP_123509</name>
</gene>
<organism evidence="1 2">
    <name type="scientific">Willisornis vidua</name>
    <name type="common">Xingu scale-backed antbird</name>
    <dbReference type="NCBI Taxonomy" id="1566151"/>
    <lineage>
        <taxon>Eukaryota</taxon>
        <taxon>Metazoa</taxon>
        <taxon>Chordata</taxon>
        <taxon>Craniata</taxon>
        <taxon>Vertebrata</taxon>
        <taxon>Euteleostomi</taxon>
        <taxon>Archelosauria</taxon>
        <taxon>Archosauria</taxon>
        <taxon>Dinosauria</taxon>
        <taxon>Saurischia</taxon>
        <taxon>Theropoda</taxon>
        <taxon>Coelurosauria</taxon>
        <taxon>Aves</taxon>
        <taxon>Neognathae</taxon>
        <taxon>Neoaves</taxon>
        <taxon>Telluraves</taxon>
        <taxon>Australaves</taxon>
        <taxon>Passeriformes</taxon>
        <taxon>Thamnophilidae</taxon>
        <taxon>Willisornis</taxon>
    </lineage>
</organism>
<evidence type="ECO:0000313" key="2">
    <source>
        <dbReference type="Proteomes" id="UP001145742"/>
    </source>
</evidence>
<accession>A0ABQ9CXB3</accession>
<dbReference type="EMBL" id="WHWB01034567">
    <property type="protein sequence ID" value="KAJ7408104.1"/>
    <property type="molecule type" value="Genomic_DNA"/>
</dbReference>
<dbReference type="Proteomes" id="UP001145742">
    <property type="component" value="Unassembled WGS sequence"/>
</dbReference>
<reference evidence="1" key="1">
    <citation type="submission" date="2019-10" db="EMBL/GenBank/DDBJ databases">
        <authorList>
            <person name="Soares A.E.R."/>
            <person name="Aleixo A."/>
            <person name="Schneider P."/>
            <person name="Miyaki C.Y."/>
            <person name="Schneider M.P."/>
            <person name="Mello C."/>
            <person name="Vasconcelos A.T.R."/>
        </authorList>
    </citation>
    <scope>NUCLEOTIDE SEQUENCE</scope>
    <source>
        <tissue evidence="1">Muscle</tissue>
    </source>
</reference>
<protein>
    <submittedName>
        <fullName evidence="1">Uncharacterized protein</fullName>
    </submittedName>
</protein>
<sequence>MHTGPFEDAAMLTRFGDILHAICQNLMHAYHLDATGNLAKIVNRNLAIFVKHLTASTVTQLYHVMFWICGENCDIPDIHDIPGYSLLLSPVADKLSQLEYLKRLVCLRDFLVFPALSSKLYAFVSCFKKDPIEIVSEKQNVKLQSVSTALQKKTTALH</sequence>
<proteinExistence type="predicted"/>
<evidence type="ECO:0000313" key="1">
    <source>
        <dbReference type="EMBL" id="KAJ7408104.1"/>
    </source>
</evidence>
<keyword evidence="2" id="KW-1185">Reference proteome</keyword>
<comment type="caution">
    <text evidence="1">The sequence shown here is derived from an EMBL/GenBank/DDBJ whole genome shotgun (WGS) entry which is preliminary data.</text>
</comment>
<name>A0ABQ9CXB3_9PASS</name>